<protein>
    <submittedName>
        <fullName evidence="6">LysR substrate-binding domain-containing protein</fullName>
    </submittedName>
</protein>
<dbReference type="EMBL" id="JAYWLC010000030">
    <property type="protein sequence ID" value="MER5173800.1"/>
    <property type="molecule type" value="Genomic_DNA"/>
</dbReference>
<dbReference type="Gene3D" id="3.40.190.10">
    <property type="entry name" value="Periplasmic binding protein-like II"/>
    <property type="match status" value="2"/>
</dbReference>
<dbReference type="InterPro" id="IPR000847">
    <property type="entry name" value="LysR_HTH_N"/>
</dbReference>
<keyword evidence="4" id="KW-0804">Transcription</keyword>
<comment type="caution">
    <text evidence="6">The sequence shown here is derived from an EMBL/GenBank/DDBJ whole genome shotgun (WGS) entry which is preliminary data.</text>
</comment>
<evidence type="ECO:0000259" key="5">
    <source>
        <dbReference type="PROSITE" id="PS50931"/>
    </source>
</evidence>
<keyword evidence="3" id="KW-0238">DNA-binding</keyword>
<dbReference type="SUPFAM" id="SSF53850">
    <property type="entry name" value="Periplasmic binding protein-like II"/>
    <property type="match status" value="1"/>
</dbReference>
<organism evidence="6 7">
    <name type="scientific">Thioclava kandeliae</name>
    <dbReference type="NCBI Taxonomy" id="3070818"/>
    <lineage>
        <taxon>Bacteria</taxon>
        <taxon>Pseudomonadati</taxon>
        <taxon>Pseudomonadota</taxon>
        <taxon>Alphaproteobacteria</taxon>
        <taxon>Rhodobacterales</taxon>
        <taxon>Paracoccaceae</taxon>
        <taxon>Thioclava</taxon>
    </lineage>
</organism>
<keyword evidence="7" id="KW-1185">Reference proteome</keyword>
<gene>
    <name evidence="6" type="ORF">VSX56_18755</name>
</gene>
<dbReference type="SUPFAM" id="SSF46785">
    <property type="entry name" value="Winged helix' DNA-binding domain"/>
    <property type="match status" value="1"/>
</dbReference>
<name>A0ABV1SLN7_9RHOB</name>
<sequence length="324" mass="35841">MSIRTLIPSNGALFMFEAAARHLNFTAAAQEFNVTQPAVSRTVGKLEAHLGVALFERHPGGLRLTENGKQLQQAVEEGFGRIGKALENIAQTQQGAQTVTISLTSAFTTNWLLPRYDRFRAKFPDISLRFELIHGEPNGPLNGADLAVRYDVASDRNTEAWPLVEEIVMATCSPPYLERHGSLKKPEAEQGKDHILAVLMGQVRIPWDQFQAATAGDPLIYATRQPFSDYALIVQAALKGQCISLGWWHVVAHELMSGGLVLASDALYRTGKSYHLVADRHSLERRAVRKVRDWMIDEFASLESTLAELRGPSGIPTQQFGLIN</sequence>
<dbReference type="PROSITE" id="PS50931">
    <property type="entry name" value="HTH_LYSR"/>
    <property type="match status" value="1"/>
</dbReference>
<dbReference type="RefSeq" id="WP_350939110.1">
    <property type="nucleotide sequence ID" value="NZ_JAYWLC010000030.1"/>
</dbReference>
<evidence type="ECO:0000313" key="7">
    <source>
        <dbReference type="Proteomes" id="UP001438953"/>
    </source>
</evidence>
<comment type="similarity">
    <text evidence="1">Belongs to the LysR transcriptional regulatory family.</text>
</comment>
<dbReference type="Pfam" id="PF03466">
    <property type="entry name" value="LysR_substrate"/>
    <property type="match status" value="1"/>
</dbReference>
<dbReference type="PANTHER" id="PTHR30537">
    <property type="entry name" value="HTH-TYPE TRANSCRIPTIONAL REGULATOR"/>
    <property type="match status" value="1"/>
</dbReference>
<dbReference type="Gene3D" id="1.10.10.10">
    <property type="entry name" value="Winged helix-like DNA-binding domain superfamily/Winged helix DNA-binding domain"/>
    <property type="match status" value="1"/>
</dbReference>
<evidence type="ECO:0000256" key="1">
    <source>
        <dbReference type="ARBA" id="ARBA00009437"/>
    </source>
</evidence>
<proteinExistence type="inferred from homology"/>
<dbReference type="Proteomes" id="UP001438953">
    <property type="component" value="Unassembled WGS sequence"/>
</dbReference>
<feature type="domain" description="HTH lysR-type" evidence="5">
    <location>
        <begin position="15"/>
        <end position="65"/>
    </location>
</feature>
<reference evidence="6 7" key="1">
    <citation type="submission" date="2024-06" db="EMBL/GenBank/DDBJ databases">
        <title>Thioclava kandeliae sp. nov. from a rhizosphere soil sample of Kandelia candel in a mangrove.</title>
        <authorList>
            <person name="Mu T."/>
        </authorList>
    </citation>
    <scope>NUCLEOTIDE SEQUENCE [LARGE SCALE GENOMIC DNA]</scope>
    <source>
        <strain evidence="6 7">CPCC 100088</strain>
    </source>
</reference>
<evidence type="ECO:0000256" key="4">
    <source>
        <dbReference type="ARBA" id="ARBA00023163"/>
    </source>
</evidence>
<evidence type="ECO:0000256" key="2">
    <source>
        <dbReference type="ARBA" id="ARBA00023015"/>
    </source>
</evidence>
<dbReference type="PANTHER" id="PTHR30537:SF74">
    <property type="entry name" value="HTH-TYPE TRANSCRIPTIONAL REGULATOR TRPI"/>
    <property type="match status" value="1"/>
</dbReference>
<evidence type="ECO:0000256" key="3">
    <source>
        <dbReference type="ARBA" id="ARBA00023125"/>
    </source>
</evidence>
<dbReference type="InterPro" id="IPR036390">
    <property type="entry name" value="WH_DNA-bd_sf"/>
</dbReference>
<evidence type="ECO:0000313" key="6">
    <source>
        <dbReference type="EMBL" id="MER5173800.1"/>
    </source>
</evidence>
<dbReference type="InterPro" id="IPR058163">
    <property type="entry name" value="LysR-type_TF_proteobact-type"/>
</dbReference>
<accession>A0ABV1SLN7</accession>
<keyword evidence="2" id="KW-0805">Transcription regulation</keyword>
<dbReference type="InterPro" id="IPR036388">
    <property type="entry name" value="WH-like_DNA-bd_sf"/>
</dbReference>
<dbReference type="InterPro" id="IPR005119">
    <property type="entry name" value="LysR_subst-bd"/>
</dbReference>
<dbReference type="PRINTS" id="PR00039">
    <property type="entry name" value="HTHLYSR"/>
</dbReference>
<dbReference type="Pfam" id="PF00126">
    <property type="entry name" value="HTH_1"/>
    <property type="match status" value="1"/>
</dbReference>